<proteinExistence type="predicted"/>
<comment type="caution">
    <text evidence="1">The sequence shown here is derived from an EMBL/GenBank/DDBJ whole genome shotgun (WGS) entry which is preliminary data.</text>
</comment>
<name>A0ABS9K5C3_9RHOO</name>
<gene>
    <name evidence="1" type="ORF">LZ012_14865</name>
</gene>
<dbReference type="EMBL" id="JAKLTN010000002">
    <property type="protein sequence ID" value="MCG2578274.1"/>
    <property type="molecule type" value="Genomic_DNA"/>
</dbReference>
<sequence>MSDQDIDRQAERMLEAALGGMTPHQALLESSRAESADVTARTAAIAKNRERALKLLAALEGSLD</sequence>
<keyword evidence="2" id="KW-1185">Reference proteome</keyword>
<reference evidence="1" key="1">
    <citation type="submission" date="2022-01" db="EMBL/GenBank/DDBJ databases">
        <authorList>
            <person name="Jo J.-H."/>
            <person name="Im W.-T."/>
        </authorList>
    </citation>
    <scope>NUCLEOTIDE SEQUENCE</scope>
    <source>
        <strain evidence="1">XY25</strain>
    </source>
</reference>
<dbReference type="RefSeq" id="WP_275711606.1">
    <property type="nucleotide sequence ID" value="NZ_JAKLTN010000002.1"/>
</dbReference>
<accession>A0ABS9K5C3</accession>
<protein>
    <submittedName>
        <fullName evidence="1">Uncharacterized protein</fullName>
    </submittedName>
</protein>
<evidence type="ECO:0000313" key="1">
    <source>
        <dbReference type="EMBL" id="MCG2578274.1"/>
    </source>
</evidence>
<evidence type="ECO:0000313" key="2">
    <source>
        <dbReference type="Proteomes" id="UP001165384"/>
    </source>
</evidence>
<organism evidence="1 2">
    <name type="scientific">Dechloromonas hankyongensis</name>
    <dbReference type="NCBI Taxonomy" id="2908002"/>
    <lineage>
        <taxon>Bacteria</taxon>
        <taxon>Pseudomonadati</taxon>
        <taxon>Pseudomonadota</taxon>
        <taxon>Betaproteobacteria</taxon>
        <taxon>Rhodocyclales</taxon>
        <taxon>Azonexaceae</taxon>
        <taxon>Dechloromonas</taxon>
    </lineage>
</organism>
<dbReference type="Proteomes" id="UP001165384">
    <property type="component" value="Unassembled WGS sequence"/>
</dbReference>